<comment type="similarity">
    <text evidence="2">Belongs to the RRM RBM34 family.</text>
</comment>
<dbReference type="InterPro" id="IPR035979">
    <property type="entry name" value="RBD_domain_sf"/>
</dbReference>
<accession>A0A1X7T193</accession>
<evidence type="ECO:0000256" key="4">
    <source>
        <dbReference type="ARBA" id="ARBA00023242"/>
    </source>
</evidence>
<evidence type="ECO:0000256" key="6">
    <source>
        <dbReference type="SAM" id="Phobius"/>
    </source>
</evidence>
<dbReference type="SUPFAM" id="SSF54928">
    <property type="entry name" value="RNA-binding domain, RBD"/>
    <property type="match status" value="1"/>
</dbReference>
<sequence length="287" mass="32933">MTAQAKLSSLFKEGKEKLSFLQTHHKEGKNRLRQFTRTNLVESLWQRSVVVSPGKLPVEVARKLGKQLTGMTTNFYVVMETEEFGVEWTRGNVPFGADEETLRKVFESCGPVDGIRIIKDTRTGINKGFVYVKFKDSSSVVFACKNERIELEGWKLRVFCCHCDKVDPEWLYQLAPNFYQYGTFLAEKFFILGKRNSRIKEEKILLSHPVSHIISTQTFPSSFKSTTMPNYNNKVDMLLGISYALTATASMEFTIAQAPIYVRRLMSILVLFSVVAFAILAKRYKYR</sequence>
<dbReference type="Gene3D" id="3.30.70.330">
    <property type="match status" value="1"/>
</dbReference>
<dbReference type="GO" id="GO:0005730">
    <property type="term" value="C:nucleolus"/>
    <property type="evidence" value="ECO:0007669"/>
    <property type="project" value="UniProtKB-SubCell"/>
</dbReference>
<dbReference type="OrthoDB" id="272703at2759"/>
<dbReference type="GO" id="GO:0000463">
    <property type="term" value="P:maturation of LSU-rRNA from tricistronic rRNA transcript (SSU-rRNA, 5.8S rRNA, LSU-rRNA)"/>
    <property type="evidence" value="ECO:0007669"/>
    <property type="project" value="TreeGrafter"/>
</dbReference>
<feature type="transmembrane region" description="Helical" evidence="6">
    <location>
        <begin position="261"/>
        <end position="281"/>
    </location>
</feature>
<evidence type="ECO:0000256" key="5">
    <source>
        <dbReference type="PROSITE-ProRule" id="PRU00176"/>
    </source>
</evidence>
<dbReference type="PROSITE" id="PS50102">
    <property type="entry name" value="RRM"/>
    <property type="match status" value="1"/>
</dbReference>
<keyword evidence="4" id="KW-0539">Nucleus</keyword>
<name>A0A1X7T193_AMPQE</name>
<dbReference type="STRING" id="400682.A0A1X7T193"/>
<dbReference type="InterPro" id="IPR000504">
    <property type="entry name" value="RRM_dom"/>
</dbReference>
<keyword evidence="6" id="KW-0472">Membrane</keyword>
<dbReference type="InterPro" id="IPR012677">
    <property type="entry name" value="Nucleotide-bd_a/b_plait_sf"/>
</dbReference>
<keyword evidence="6" id="KW-0812">Transmembrane</keyword>
<proteinExistence type="inferred from homology"/>
<evidence type="ECO:0000259" key="7">
    <source>
        <dbReference type="PROSITE" id="PS50102"/>
    </source>
</evidence>
<protein>
    <recommendedName>
        <fullName evidence="7">RRM domain-containing protein</fullName>
    </recommendedName>
</protein>
<keyword evidence="6" id="KW-1133">Transmembrane helix</keyword>
<evidence type="ECO:0000256" key="2">
    <source>
        <dbReference type="ARBA" id="ARBA00007077"/>
    </source>
</evidence>
<dbReference type="EnsemblMetazoa" id="Aqu2.1.08194_001">
    <property type="protein sequence ID" value="Aqu2.1.08194_001"/>
    <property type="gene ID" value="Aqu2.1.08194"/>
</dbReference>
<dbReference type="PANTHER" id="PTHR23236:SF25">
    <property type="entry name" value="RNA-BINDING PROTEIN 34"/>
    <property type="match status" value="1"/>
</dbReference>
<dbReference type="InParanoid" id="A0A1X7T193"/>
<evidence type="ECO:0000313" key="8">
    <source>
        <dbReference type="EnsemblMetazoa" id="Aqu2.1.08194_001"/>
    </source>
</evidence>
<organism evidence="8">
    <name type="scientific">Amphimedon queenslandica</name>
    <name type="common">Sponge</name>
    <dbReference type="NCBI Taxonomy" id="400682"/>
    <lineage>
        <taxon>Eukaryota</taxon>
        <taxon>Metazoa</taxon>
        <taxon>Porifera</taxon>
        <taxon>Demospongiae</taxon>
        <taxon>Heteroscleromorpha</taxon>
        <taxon>Haplosclerida</taxon>
        <taxon>Niphatidae</taxon>
        <taxon>Amphimedon</taxon>
    </lineage>
</organism>
<dbReference type="Pfam" id="PF00076">
    <property type="entry name" value="RRM_1"/>
    <property type="match status" value="1"/>
</dbReference>
<keyword evidence="3 5" id="KW-0694">RNA-binding</keyword>
<feature type="domain" description="RRM" evidence="7">
    <location>
        <begin position="91"/>
        <end position="158"/>
    </location>
</feature>
<reference evidence="8" key="1">
    <citation type="submission" date="2017-05" db="UniProtKB">
        <authorList>
            <consortium name="EnsemblMetazoa"/>
        </authorList>
    </citation>
    <scope>IDENTIFICATION</scope>
</reference>
<evidence type="ECO:0000256" key="3">
    <source>
        <dbReference type="ARBA" id="ARBA00022884"/>
    </source>
</evidence>
<evidence type="ECO:0000256" key="1">
    <source>
        <dbReference type="ARBA" id="ARBA00004604"/>
    </source>
</evidence>
<dbReference type="PANTHER" id="PTHR23236">
    <property type="entry name" value="EUKARYOTIC TRANSLATION INITIATION FACTOR 4B/4H"/>
    <property type="match status" value="1"/>
</dbReference>
<dbReference type="SMART" id="SM00360">
    <property type="entry name" value="RRM"/>
    <property type="match status" value="1"/>
</dbReference>
<dbReference type="eggNOG" id="KOG0118">
    <property type="taxonomic scope" value="Eukaryota"/>
</dbReference>
<comment type="subcellular location">
    <subcellularLocation>
        <location evidence="1">Nucleus</location>
        <location evidence="1">Nucleolus</location>
    </subcellularLocation>
</comment>
<dbReference type="GO" id="GO:0019843">
    <property type="term" value="F:rRNA binding"/>
    <property type="evidence" value="ECO:0007669"/>
    <property type="project" value="TreeGrafter"/>
</dbReference>
<dbReference type="AlphaFoldDB" id="A0A1X7T193"/>